<protein>
    <submittedName>
        <fullName evidence="5">4Fe-4S dicluster domain-containing protein</fullName>
    </submittedName>
</protein>
<evidence type="ECO:0000313" key="5">
    <source>
        <dbReference type="EMBL" id="MFN6545102.1"/>
    </source>
</evidence>
<dbReference type="PROSITE" id="PS51379">
    <property type="entry name" value="4FE4S_FER_2"/>
    <property type="match status" value="2"/>
</dbReference>
<proteinExistence type="predicted"/>
<evidence type="ECO:0000313" key="6">
    <source>
        <dbReference type="Proteomes" id="UP001635816"/>
    </source>
</evidence>
<feature type="domain" description="4Fe-4S ferredoxin-type" evidence="4">
    <location>
        <begin position="325"/>
        <end position="353"/>
    </location>
</feature>
<keyword evidence="1" id="KW-0479">Metal-binding</keyword>
<dbReference type="SUPFAM" id="SSF46548">
    <property type="entry name" value="alpha-helical ferredoxin"/>
    <property type="match status" value="1"/>
</dbReference>
<evidence type="ECO:0000256" key="1">
    <source>
        <dbReference type="ARBA" id="ARBA00022723"/>
    </source>
</evidence>
<evidence type="ECO:0000259" key="4">
    <source>
        <dbReference type="PROSITE" id="PS51379"/>
    </source>
</evidence>
<gene>
    <name evidence="5" type="ORF">ACK4CT_18105</name>
</gene>
<name>A0ABW9LE53_9MYCO</name>
<dbReference type="PROSITE" id="PS00198">
    <property type="entry name" value="4FE4S_FER_1"/>
    <property type="match status" value="2"/>
</dbReference>
<comment type="caution">
    <text evidence="5">The sequence shown here is derived from an EMBL/GenBank/DDBJ whole genome shotgun (WGS) entry which is preliminary data.</text>
</comment>
<keyword evidence="6" id="KW-1185">Reference proteome</keyword>
<feature type="domain" description="4Fe-4S ferredoxin-type" evidence="4">
    <location>
        <begin position="244"/>
        <end position="276"/>
    </location>
</feature>
<dbReference type="RefSeq" id="WP_409543917.1">
    <property type="nucleotide sequence ID" value="NZ_JBKBDD010000006.1"/>
</dbReference>
<dbReference type="InterPro" id="IPR017900">
    <property type="entry name" value="4Fe4S_Fe_S_CS"/>
</dbReference>
<keyword evidence="3" id="KW-0411">Iron-sulfur</keyword>
<dbReference type="InterPro" id="IPR017896">
    <property type="entry name" value="4Fe4S_Fe-S-bd"/>
</dbReference>
<keyword evidence="2" id="KW-0408">Iron</keyword>
<dbReference type="EMBL" id="JBKBDD010000006">
    <property type="protein sequence ID" value="MFN6545102.1"/>
    <property type="molecule type" value="Genomic_DNA"/>
</dbReference>
<dbReference type="Pfam" id="PF17179">
    <property type="entry name" value="Fer4_22"/>
    <property type="match status" value="1"/>
</dbReference>
<organism evidence="5 6">
    <name type="scientific">Mycolicibacterium nivoides</name>
    <dbReference type="NCBI Taxonomy" id="2487344"/>
    <lineage>
        <taxon>Bacteria</taxon>
        <taxon>Bacillati</taxon>
        <taxon>Actinomycetota</taxon>
        <taxon>Actinomycetes</taxon>
        <taxon>Mycobacteriales</taxon>
        <taxon>Mycobacteriaceae</taxon>
        <taxon>Mycolicibacterium</taxon>
    </lineage>
</organism>
<dbReference type="PANTHER" id="PTHR40447">
    <property type="entry name" value="ANAEROBIC SULFITE REDUCTASE SUBUNIT A"/>
    <property type="match status" value="1"/>
</dbReference>
<evidence type="ECO:0000256" key="3">
    <source>
        <dbReference type="ARBA" id="ARBA00023014"/>
    </source>
</evidence>
<dbReference type="PANTHER" id="PTHR40447:SF1">
    <property type="entry name" value="ANAEROBIC SULFITE REDUCTASE SUBUNIT A"/>
    <property type="match status" value="1"/>
</dbReference>
<reference evidence="5 6" key="1">
    <citation type="submission" date="2024-12" db="EMBL/GenBank/DDBJ databases">
        <title>The coexistence of Mycolicibacterium septicum and Mycolicibacterium nivoides in clinical samples.</title>
        <authorList>
            <person name="Wang C."/>
            <person name="Feng Y."/>
            <person name="Zong Z."/>
        </authorList>
    </citation>
    <scope>NUCLEOTIDE SEQUENCE [LARGE SCALE GENOMIC DNA]</scope>
    <source>
        <strain evidence="5 6">120309</strain>
    </source>
</reference>
<sequence>MNGAVIDTAGVHQLVSALIDRGYRVIGPTLSENAIVLAELASADDLPTGWGVEVEPGHYRLRRRNDDALFGHSAGPQSWKQFLHPPRQRLWSSDGSQSQDAPPRYAFLGVRACDLAAISRLDDVLGKGTHPDGGFAGRLRHTFVVAVNCTEPGGLCFCASMGTGPQVGPGYDLALTERLDDGGPHYLVEIGSDDGADLLAELTFRDARQDEIDSARGEVARAAQRMGRHMPAGDLRELLIESRESPHWDEVADRCLTCGNCTMVCPTCFCTSVEDVTDLTGNHAERWMHWSSCFEMDFTFLHEGSVRQSTPSRYRHWITHKLGTWHDQFGSSGCVGCGRCIAWCPTGIDITEEMTTLHDLAERRDD</sequence>
<accession>A0ABW9LE53</accession>
<dbReference type="Proteomes" id="UP001635816">
    <property type="component" value="Unassembled WGS sequence"/>
</dbReference>
<evidence type="ECO:0000256" key="2">
    <source>
        <dbReference type="ARBA" id="ARBA00023004"/>
    </source>
</evidence>